<feature type="compositionally biased region" description="Polar residues" evidence="5">
    <location>
        <begin position="1"/>
        <end position="12"/>
    </location>
</feature>
<evidence type="ECO:0000256" key="2">
    <source>
        <dbReference type="ARBA" id="ARBA00022759"/>
    </source>
</evidence>
<name>A0A0N8KM91_9CYAN</name>
<dbReference type="GO" id="GO:0004519">
    <property type="term" value="F:endonuclease activity"/>
    <property type="evidence" value="ECO:0007669"/>
    <property type="project" value="UniProtKB-KW"/>
</dbReference>
<keyword evidence="3" id="KW-0378">Hydrolase</keyword>
<dbReference type="AlphaFoldDB" id="A0A0N8KM91"/>
<dbReference type="InterPro" id="IPR010156">
    <property type="entry name" value="CRISPR-assoc_prot_Cas6"/>
</dbReference>
<dbReference type="EMBL" id="LJZR01000039">
    <property type="protein sequence ID" value="KPQ33082.1"/>
    <property type="molecule type" value="Genomic_DNA"/>
</dbReference>
<comment type="caution">
    <text evidence="8">The sequence shown here is derived from an EMBL/GenBank/DDBJ whole genome shotgun (WGS) entry which is preliminary data.</text>
</comment>
<evidence type="ECO:0000313" key="9">
    <source>
        <dbReference type="Proteomes" id="UP000050465"/>
    </source>
</evidence>
<keyword evidence="4" id="KW-0051">Antiviral defense</keyword>
<evidence type="ECO:0000259" key="7">
    <source>
        <dbReference type="Pfam" id="PF19308"/>
    </source>
</evidence>
<protein>
    <submittedName>
        <fullName evidence="8">CRISPR-associated endoribonuclease Cas6</fullName>
    </submittedName>
</protein>
<dbReference type="InterPro" id="IPR045648">
    <property type="entry name" value="CRISPR-assoc_Cas6-like_N"/>
</dbReference>
<dbReference type="STRING" id="1666911.HLUCCA11_19765"/>
<dbReference type="PATRIC" id="fig|1666911.3.peg.2302"/>
<dbReference type="GO" id="GO:0051607">
    <property type="term" value="P:defense response to virus"/>
    <property type="evidence" value="ECO:0007669"/>
    <property type="project" value="UniProtKB-KW"/>
</dbReference>
<feature type="compositionally biased region" description="Polar residues" evidence="5">
    <location>
        <begin position="38"/>
        <end position="50"/>
    </location>
</feature>
<feature type="region of interest" description="Disordered" evidence="5">
    <location>
        <begin position="1"/>
        <end position="72"/>
    </location>
</feature>
<dbReference type="GO" id="GO:0016788">
    <property type="term" value="F:hydrolase activity, acting on ester bonds"/>
    <property type="evidence" value="ECO:0007669"/>
    <property type="project" value="InterPro"/>
</dbReference>
<dbReference type="Gene3D" id="3.30.70.1900">
    <property type="match status" value="1"/>
</dbReference>
<dbReference type="Pfam" id="PF10040">
    <property type="entry name" value="CRISPR_Cas6"/>
    <property type="match status" value="1"/>
</dbReference>
<evidence type="ECO:0000256" key="4">
    <source>
        <dbReference type="ARBA" id="ARBA00023118"/>
    </source>
</evidence>
<reference evidence="8 9" key="1">
    <citation type="submission" date="2015-09" db="EMBL/GenBank/DDBJ databases">
        <title>Identification and resolution of microdiversity through metagenomic sequencing of parallel consortia.</title>
        <authorList>
            <person name="Nelson W.C."/>
            <person name="Romine M.F."/>
            <person name="Lindemann S.R."/>
        </authorList>
    </citation>
    <scope>NUCLEOTIDE SEQUENCE [LARGE SCALE GENOMIC DNA]</scope>
    <source>
        <strain evidence="8">Ana</strain>
    </source>
</reference>
<feature type="compositionally biased region" description="Low complexity" evidence="5">
    <location>
        <begin position="18"/>
        <end position="37"/>
    </location>
</feature>
<dbReference type="Gene3D" id="3.30.70.1890">
    <property type="match status" value="1"/>
</dbReference>
<dbReference type="InterPro" id="IPR045747">
    <property type="entry name" value="CRISPR-assoc_prot_Cas6_N_sf"/>
</dbReference>
<evidence type="ECO:0000256" key="5">
    <source>
        <dbReference type="SAM" id="MobiDB-lite"/>
    </source>
</evidence>
<accession>A0A0N8KM91</accession>
<evidence type="ECO:0000259" key="6">
    <source>
        <dbReference type="Pfam" id="PF10040"/>
    </source>
</evidence>
<feature type="domain" description="CRISPR-associated protein Cas6-like N-terminal" evidence="7">
    <location>
        <begin position="102"/>
        <end position="165"/>
    </location>
</feature>
<dbReference type="NCBIfam" id="TIGR01877">
    <property type="entry name" value="cas_cas6"/>
    <property type="match status" value="1"/>
</dbReference>
<gene>
    <name evidence="8" type="primary">cas6</name>
    <name evidence="8" type="ORF">HLUCCA11_19765</name>
</gene>
<dbReference type="Pfam" id="PF19308">
    <property type="entry name" value="CRISPR_Cas6_N"/>
    <property type="match status" value="1"/>
</dbReference>
<dbReference type="Proteomes" id="UP000050465">
    <property type="component" value="Unassembled WGS sequence"/>
</dbReference>
<feature type="domain" description="CRISPR-associated protein Cas6 C-terminal" evidence="6">
    <location>
        <begin position="232"/>
        <end position="352"/>
    </location>
</feature>
<keyword evidence="2" id="KW-0255">Endonuclease</keyword>
<sequence length="446" mass="49550">MPTSSKKPAQSSVRKKTPTTTAARAKTKAATAPTKAKSTNSTLAKASSVTKKAIPKQKGSKQMAPKKHTVQKTSHVLNLSAKTFWPKTTELVSLEFSLRPLADCQLYPQYTIGLHAWFLHQIRDFDPELSAYLHNGESEKPFSLTGLNGQFTSHSQSLQLKAENAYQWRLNSLSGRVTQGIATWLKQLPQTLELQGAPLTIEAVQLAHPATTYTKLLNQGKAQQIEAKAVSLSFTSPTSFRRKGHHLPLPWPKNVFHSYLRRWNHFARTPTEPTDFLDWIDDHVIIQSHQLASLKVVAGKQGSVTGFTGSITYALDRLAAERPDYVAMFYVLCELAPYCGTGHKTTFGLGETHLGWRGSQAEVQVPSAQRVLAERIEELTMLFLTQKKRQGGSRARNTAEIWATILARREQGDGLAAIAQDMDLGYETAKTYSKLARRALREGKTD</sequence>
<dbReference type="InterPro" id="IPR019267">
    <property type="entry name" value="CRISPR-assoc_Cas6_C"/>
</dbReference>
<evidence type="ECO:0000313" key="8">
    <source>
        <dbReference type="EMBL" id="KPQ33082.1"/>
    </source>
</evidence>
<evidence type="ECO:0000256" key="3">
    <source>
        <dbReference type="ARBA" id="ARBA00022801"/>
    </source>
</evidence>
<organism evidence="8 9">
    <name type="scientific">Phormidesmis priestleyi Ana</name>
    <dbReference type="NCBI Taxonomy" id="1666911"/>
    <lineage>
        <taxon>Bacteria</taxon>
        <taxon>Bacillati</taxon>
        <taxon>Cyanobacteriota</taxon>
        <taxon>Cyanophyceae</taxon>
        <taxon>Leptolyngbyales</taxon>
        <taxon>Leptolyngbyaceae</taxon>
        <taxon>Phormidesmis</taxon>
    </lineage>
</organism>
<keyword evidence="1" id="KW-0540">Nuclease</keyword>
<evidence type="ECO:0000256" key="1">
    <source>
        <dbReference type="ARBA" id="ARBA00022722"/>
    </source>
</evidence>
<dbReference type="CDD" id="cd21141">
    <property type="entry name" value="Cas6_III-like"/>
    <property type="match status" value="1"/>
</dbReference>
<feature type="compositionally biased region" description="Basic residues" evidence="5">
    <location>
        <begin position="53"/>
        <end position="70"/>
    </location>
</feature>
<proteinExistence type="predicted"/>